<name>A0A813LBP8_POLGL</name>
<keyword evidence="2" id="KW-0547">Nucleotide-binding</keyword>
<evidence type="ECO:0000256" key="5">
    <source>
        <dbReference type="SAM" id="MobiDB-lite"/>
    </source>
</evidence>
<evidence type="ECO:0000256" key="2">
    <source>
        <dbReference type="ARBA" id="ARBA00022741"/>
    </source>
</evidence>
<dbReference type="GO" id="GO:0006139">
    <property type="term" value="P:nucleobase-containing compound metabolic process"/>
    <property type="evidence" value="ECO:0007669"/>
    <property type="project" value="InterPro"/>
</dbReference>
<keyword evidence="3 4" id="KW-0418">Kinase</keyword>
<reference evidence="6" key="1">
    <citation type="submission" date="2021-02" db="EMBL/GenBank/DDBJ databases">
        <authorList>
            <person name="Dougan E. K."/>
            <person name="Rhodes N."/>
            <person name="Thang M."/>
            <person name="Chan C."/>
        </authorList>
    </citation>
    <scope>NUCLEOTIDE SEQUENCE</scope>
</reference>
<proteinExistence type="inferred from homology"/>
<evidence type="ECO:0000256" key="1">
    <source>
        <dbReference type="ARBA" id="ARBA00022679"/>
    </source>
</evidence>
<dbReference type="HAMAP" id="MF_00235">
    <property type="entry name" value="Adenylate_kinase_Adk"/>
    <property type="match status" value="1"/>
</dbReference>
<dbReference type="InterPro" id="IPR000850">
    <property type="entry name" value="Adenylat/UMP-CMP_kin"/>
</dbReference>
<feature type="non-terminal residue" evidence="6">
    <location>
        <position position="1"/>
    </location>
</feature>
<gene>
    <name evidence="6" type="ORF">PGLA2088_LOCUS41550</name>
</gene>
<dbReference type="GO" id="GO:0019205">
    <property type="term" value="F:nucleobase-containing compound kinase activity"/>
    <property type="evidence" value="ECO:0007669"/>
    <property type="project" value="InterPro"/>
</dbReference>
<dbReference type="PROSITE" id="PS00113">
    <property type="entry name" value="ADENYLATE_KINASE"/>
    <property type="match status" value="1"/>
</dbReference>
<dbReference type="PANTHER" id="PTHR23359">
    <property type="entry name" value="NUCLEOTIDE KINASE"/>
    <property type="match status" value="1"/>
</dbReference>
<dbReference type="SUPFAM" id="SSF52540">
    <property type="entry name" value="P-loop containing nucleoside triphosphate hydrolases"/>
    <property type="match status" value="1"/>
</dbReference>
<dbReference type="Pfam" id="PF00406">
    <property type="entry name" value="ADK"/>
    <property type="match status" value="1"/>
</dbReference>
<dbReference type="InterPro" id="IPR027417">
    <property type="entry name" value="P-loop_NTPase"/>
</dbReference>
<evidence type="ECO:0000313" key="7">
    <source>
        <dbReference type="Proteomes" id="UP000626109"/>
    </source>
</evidence>
<evidence type="ECO:0000256" key="3">
    <source>
        <dbReference type="ARBA" id="ARBA00022777"/>
    </source>
</evidence>
<organism evidence="6 7">
    <name type="scientific">Polarella glacialis</name>
    <name type="common">Dinoflagellate</name>
    <dbReference type="NCBI Taxonomy" id="89957"/>
    <lineage>
        <taxon>Eukaryota</taxon>
        <taxon>Sar</taxon>
        <taxon>Alveolata</taxon>
        <taxon>Dinophyceae</taxon>
        <taxon>Suessiales</taxon>
        <taxon>Suessiaceae</taxon>
        <taxon>Polarella</taxon>
    </lineage>
</organism>
<evidence type="ECO:0008006" key="8">
    <source>
        <dbReference type="Google" id="ProtNLM"/>
    </source>
</evidence>
<evidence type="ECO:0000256" key="4">
    <source>
        <dbReference type="RuleBase" id="RU003330"/>
    </source>
</evidence>
<dbReference type="PRINTS" id="PR00094">
    <property type="entry name" value="ADENYLTKNASE"/>
</dbReference>
<sequence length="277" mass="30126">SVGCRAGTLRKAAAGLRPQATSSSRPLPIWVMLGPPGSGKGTYASALAPRFGLDHFSTGDLAREALQKPENAALRQMMNSGQLLPNSVIFQLLKQRLEQVPDTASAVLLDGFPRTVEQAEMLEAIRPVSLALQIVLKDRHILDKIAGRRSCGSCRRGFNVVDIHDDEDGVFMPPILPAAAAPGSALDRSQGQHLRCDCGGNLVKRADDLTEVAAERLRLHHAEAGPLISYYAAQGVLMQHRVRRGVGDMDELSTRLRQRLDEPAPSHSLDRNERARL</sequence>
<evidence type="ECO:0000313" key="6">
    <source>
        <dbReference type="EMBL" id="CAE8720812.1"/>
    </source>
</evidence>
<protein>
    <recommendedName>
        <fullName evidence="8">Adenylate kinase</fullName>
    </recommendedName>
</protein>
<keyword evidence="1 4" id="KW-0808">Transferase</keyword>
<dbReference type="Proteomes" id="UP000626109">
    <property type="component" value="Unassembled WGS sequence"/>
</dbReference>
<feature type="region of interest" description="Disordered" evidence="5">
    <location>
        <begin position="258"/>
        <end position="277"/>
    </location>
</feature>
<dbReference type="GO" id="GO:0005524">
    <property type="term" value="F:ATP binding"/>
    <property type="evidence" value="ECO:0007669"/>
    <property type="project" value="InterPro"/>
</dbReference>
<accession>A0A813LBP8</accession>
<dbReference type="EMBL" id="CAJNNW010033887">
    <property type="protein sequence ID" value="CAE8720812.1"/>
    <property type="molecule type" value="Genomic_DNA"/>
</dbReference>
<dbReference type="CDD" id="cd01428">
    <property type="entry name" value="ADK"/>
    <property type="match status" value="1"/>
</dbReference>
<dbReference type="AlphaFoldDB" id="A0A813LBP8"/>
<comment type="similarity">
    <text evidence="4">Belongs to the adenylate kinase family.</text>
</comment>
<dbReference type="Gene3D" id="3.40.50.300">
    <property type="entry name" value="P-loop containing nucleotide triphosphate hydrolases"/>
    <property type="match status" value="1"/>
</dbReference>
<comment type="caution">
    <text evidence="6">The sequence shown here is derived from an EMBL/GenBank/DDBJ whole genome shotgun (WGS) entry which is preliminary data.</text>
</comment>
<dbReference type="InterPro" id="IPR033690">
    <property type="entry name" value="Adenylat_kinase_CS"/>
</dbReference>